<protein>
    <recommendedName>
        <fullName evidence="4">DUF3618 domain-containing protein</fullName>
    </recommendedName>
</protein>
<reference evidence="2 3" key="1">
    <citation type="submission" date="2020-08" db="EMBL/GenBank/DDBJ databases">
        <title>Genomic Encyclopedia of Type Strains, Phase IV (KMG-IV): sequencing the most valuable type-strain genomes for metagenomic binning, comparative biology and taxonomic classification.</title>
        <authorList>
            <person name="Goeker M."/>
        </authorList>
    </citation>
    <scope>NUCLEOTIDE SEQUENCE [LARGE SCALE GENOMIC DNA]</scope>
    <source>
        <strain evidence="2 3">DSM 100734</strain>
    </source>
</reference>
<organism evidence="2 3">
    <name type="scientific">Rhizobium wenxiniae</name>
    <dbReference type="NCBI Taxonomy" id="1737357"/>
    <lineage>
        <taxon>Bacteria</taxon>
        <taxon>Pseudomonadati</taxon>
        <taxon>Pseudomonadota</taxon>
        <taxon>Alphaproteobacteria</taxon>
        <taxon>Hyphomicrobiales</taxon>
        <taxon>Rhizobiaceae</taxon>
        <taxon>Rhizobium/Agrobacterium group</taxon>
        <taxon>Rhizobium</taxon>
    </lineage>
</organism>
<dbReference type="EMBL" id="JACHEG010000006">
    <property type="protein sequence ID" value="MBB6164753.1"/>
    <property type="molecule type" value="Genomic_DNA"/>
</dbReference>
<dbReference type="AlphaFoldDB" id="A0A7W9YB80"/>
<keyword evidence="1" id="KW-0175">Coiled coil</keyword>
<name>A0A7W9YB80_9HYPH</name>
<dbReference type="Proteomes" id="UP000547879">
    <property type="component" value="Unassembled WGS sequence"/>
</dbReference>
<accession>A0A7W9YB80</accession>
<evidence type="ECO:0000313" key="3">
    <source>
        <dbReference type="Proteomes" id="UP000547879"/>
    </source>
</evidence>
<gene>
    <name evidence="2" type="ORF">HNQ72_004598</name>
</gene>
<proteinExistence type="predicted"/>
<evidence type="ECO:0000256" key="1">
    <source>
        <dbReference type="SAM" id="Coils"/>
    </source>
</evidence>
<evidence type="ECO:0008006" key="4">
    <source>
        <dbReference type="Google" id="ProtNLM"/>
    </source>
</evidence>
<feature type="coiled-coil region" evidence="1">
    <location>
        <begin position="10"/>
        <end position="37"/>
    </location>
</feature>
<comment type="caution">
    <text evidence="2">The sequence shown here is derived from an EMBL/GenBank/DDBJ whole genome shotgun (WGS) entry which is preliminary data.</text>
</comment>
<keyword evidence="3" id="KW-1185">Reference proteome</keyword>
<dbReference type="RefSeq" id="WP_183995485.1">
    <property type="nucleotide sequence ID" value="NZ_BMHW01000005.1"/>
</dbReference>
<sequence length="92" mass="10311">MILQNNNLNGEDAMSEVRRLRAKVADLQERLAEIRSVSDVEYAPTDPHPWLRIATTVGLTFALGRLIQALRLPTATAVAIPMISNEVNRRFL</sequence>
<evidence type="ECO:0000313" key="2">
    <source>
        <dbReference type="EMBL" id="MBB6164753.1"/>
    </source>
</evidence>